<dbReference type="InterPro" id="IPR010402">
    <property type="entry name" value="CCT_domain"/>
</dbReference>
<evidence type="ECO:0000256" key="9">
    <source>
        <dbReference type="PROSITE-ProRule" id="PRU00169"/>
    </source>
</evidence>
<evidence type="ECO:0000256" key="6">
    <source>
        <dbReference type="ARBA" id="ARBA00023163"/>
    </source>
</evidence>
<feature type="compositionally biased region" description="Acidic residues" evidence="11">
    <location>
        <begin position="540"/>
        <end position="570"/>
    </location>
</feature>
<dbReference type="Pfam" id="PF06203">
    <property type="entry name" value="CCT"/>
    <property type="match status" value="1"/>
</dbReference>
<dbReference type="GO" id="GO:0009736">
    <property type="term" value="P:cytokinin-activated signaling pathway"/>
    <property type="evidence" value="ECO:0007669"/>
    <property type="project" value="InterPro"/>
</dbReference>
<feature type="compositionally biased region" description="Polar residues" evidence="11">
    <location>
        <begin position="346"/>
        <end position="364"/>
    </location>
</feature>
<evidence type="ECO:0000256" key="5">
    <source>
        <dbReference type="ARBA" id="ARBA00023108"/>
    </source>
</evidence>
<keyword evidence="3" id="KW-0902">Two-component regulatory system</keyword>
<organism evidence="14 15">
    <name type="scientific">Phtheirospermum japonicum</name>
    <dbReference type="NCBI Taxonomy" id="374723"/>
    <lineage>
        <taxon>Eukaryota</taxon>
        <taxon>Viridiplantae</taxon>
        <taxon>Streptophyta</taxon>
        <taxon>Embryophyta</taxon>
        <taxon>Tracheophyta</taxon>
        <taxon>Spermatophyta</taxon>
        <taxon>Magnoliopsida</taxon>
        <taxon>eudicotyledons</taxon>
        <taxon>Gunneridae</taxon>
        <taxon>Pentapetalae</taxon>
        <taxon>asterids</taxon>
        <taxon>lamiids</taxon>
        <taxon>Lamiales</taxon>
        <taxon>Orobanchaceae</taxon>
        <taxon>Orobanchaceae incertae sedis</taxon>
        <taxon>Phtheirospermum</taxon>
    </lineage>
</organism>
<evidence type="ECO:0000256" key="10">
    <source>
        <dbReference type="PROSITE-ProRule" id="PRU00357"/>
    </source>
</evidence>
<evidence type="ECO:0000256" key="4">
    <source>
        <dbReference type="ARBA" id="ARBA00023015"/>
    </source>
</evidence>
<dbReference type="SUPFAM" id="SSF52172">
    <property type="entry name" value="CheY-like"/>
    <property type="match status" value="1"/>
</dbReference>
<dbReference type="GO" id="GO:0048511">
    <property type="term" value="P:rhythmic process"/>
    <property type="evidence" value="ECO:0007669"/>
    <property type="project" value="UniProtKB-KW"/>
</dbReference>
<evidence type="ECO:0000313" key="14">
    <source>
        <dbReference type="EMBL" id="GFP87460.1"/>
    </source>
</evidence>
<comment type="caution">
    <text evidence="9">Lacks conserved residue(s) required for the propagation of feature annotation.</text>
</comment>
<dbReference type="GO" id="GO:0000160">
    <property type="term" value="P:phosphorelay signal transduction system"/>
    <property type="evidence" value="ECO:0007669"/>
    <property type="project" value="UniProtKB-KW"/>
</dbReference>
<protein>
    <recommendedName>
        <fullName evidence="8">Pseudo-response regulator 1</fullName>
    </recommendedName>
</protein>
<feature type="region of interest" description="Disordered" evidence="11">
    <location>
        <begin position="457"/>
        <end position="476"/>
    </location>
</feature>
<dbReference type="SMART" id="SM00448">
    <property type="entry name" value="REC"/>
    <property type="match status" value="1"/>
</dbReference>
<dbReference type="PROSITE" id="PS50110">
    <property type="entry name" value="RESPONSE_REGULATORY"/>
    <property type="match status" value="1"/>
</dbReference>
<dbReference type="InterPro" id="IPR001789">
    <property type="entry name" value="Sig_transdc_resp-reg_receiver"/>
</dbReference>
<keyword evidence="4" id="KW-0805">Transcription regulation</keyword>
<dbReference type="GO" id="GO:0005634">
    <property type="term" value="C:nucleus"/>
    <property type="evidence" value="ECO:0007669"/>
    <property type="project" value="UniProtKB-SubCell"/>
</dbReference>
<evidence type="ECO:0000259" key="12">
    <source>
        <dbReference type="PROSITE" id="PS50110"/>
    </source>
</evidence>
<accession>A0A830BIN2</accession>
<keyword evidence="7 10" id="KW-0539">Nucleus</keyword>
<dbReference type="InterPro" id="IPR045279">
    <property type="entry name" value="ARR-like"/>
</dbReference>
<dbReference type="OrthoDB" id="60033at2759"/>
<keyword evidence="15" id="KW-1185">Reference proteome</keyword>
<dbReference type="Proteomes" id="UP000653305">
    <property type="component" value="Unassembled WGS sequence"/>
</dbReference>
<evidence type="ECO:0000256" key="3">
    <source>
        <dbReference type="ARBA" id="ARBA00023012"/>
    </source>
</evidence>
<evidence type="ECO:0000256" key="7">
    <source>
        <dbReference type="ARBA" id="ARBA00023242"/>
    </source>
</evidence>
<evidence type="ECO:0000256" key="11">
    <source>
        <dbReference type="SAM" id="MobiDB-lite"/>
    </source>
</evidence>
<dbReference type="Gene3D" id="3.40.50.2300">
    <property type="match status" value="1"/>
</dbReference>
<reference evidence="14" key="1">
    <citation type="submission" date="2020-07" db="EMBL/GenBank/DDBJ databases">
        <title>Ethylene signaling mediates host invasion by parasitic plants.</title>
        <authorList>
            <person name="Yoshida S."/>
        </authorList>
    </citation>
    <scope>NUCLEOTIDE SEQUENCE</scope>
    <source>
        <strain evidence="14">Okayama</strain>
    </source>
</reference>
<comment type="caution">
    <text evidence="14">The sequence shown here is derived from an EMBL/GenBank/DDBJ whole genome shotgun (WGS) entry which is preliminary data.</text>
</comment>
<dbReference type="EMBL" id="BMAC01000144">
    <property type="protein sequence ID" value="GFP87460.1"/>
    <property type="molecule type" value="Genomic_DNA"/>
</dbReference>
<keyword evidence="6" id="KW-0804">Transcription</keyword>
<dbReference type="PROSITE" id="PS51017">
    <property type="entry name" value="CCT"/>
    <property type="match status" value="1"/>
</dbReference>
<sequence>MRVFSGNLELRGRREVMDKSEMGKNGDGFIDRSKVRILLCDNDEKSSKEVFTLLCKCSYQVTSVKSPRQLIDALNAEGPDIDIILSEVDLPMSKGMKMLKYIMRDKELRRIPVIMMSAQDEVAIVVKCLKLGAADYLVKPLRTNELLNLWTHMWRRRRMLGLAEKNIINYDLDLVVSDPSDANTNSTTLFSDDTDDKSRKSINLETCVSTHHENETNANATTTAAPIQIAGEALSDYQPDVPGLIDRQHRGQISPFQKKKDLKIGESSAFFTYVKSTTPKGNNHVSPSFHENPPQQQNTVHDNLSLMSSQVMTTDTRRQQNNRVTTETHYQANDHPIINSIIPNSFSNERSSTPPISIDSSQRAQTRHSNEEFSQAHFHSRNGSPNNATGCYPHSAYPYYMPGLMNQVPIQPASAKMNHANPAIMPQYNHIPQPHVPGMASYPYYPFGICLQPGQQMPTPPHHQWPSFGNSSSEGKRVKVDRREAALMKFRQKRKERCYDKKIRYVNRKKLAERRPRLRGQFVRKVNGVNVDLNGQPASAEDDEEEEDYYEEDQSNMDYSPEDDGSECRR</sequence>
<evidence type="ECO:0000256" key="2">
    <source>
        <dbReference type="ARBA" id="ARBA00010330"/>
    </source>
</evidence>
<feature type="region of interest" description="Disordered" evidence="11">
    <location>
        <begin position="527"/>
        <end position="570"/>
    </location>
</feature>
<keyword evidence="5" id="KW-0090">Biological rhythms</keyword>
<dbReference type="Pfam" id="PF00072">
    <property type="entry name" value="Response_reg"/>
    <property type="match status" value="1"/>
</dbReference>
<evidence type="ECO:0000256" key="8">
    <source>
        <dbReference type="ARBA" id="ARBA00081525"/>
    </source>
</evidence>
<evidence type="ECO:0000313" key="15">
    <source>
        <dbReference type="Proteomes" id="UP000653305"/>
    </source>
</evidence>
<proteinExistence type="inferred from homology"/>
<comment type="similarity">
    <text evidence="2">Belongs to the ARR-like family.</text>
</comment>
<evidence type="ECO:0000256" key="1">
    <source>
        <dbReference type="ARBA" id="ARBA00004123"/>
    </source>
</evidence>
<feature type="domain" description="Response regulatory" evidence="12">
    <location>
        <begin position="36"/>
        <end position="154"/>
    </location>
</feature>
<dbReference type="FunFam" id="3.40.50.2300:FF:000316">
    <property type="entry name" value="Two-component response regulator-like APRR1"/>
    <property type="match status" value="1"/>
</dbReference>
<feature type="domain" description="CCT" evidence="13">
    <location>
        <begin position="483"/>
        <end position="525"/>
    </location>
</feature>
<dbReference type="AlphaFoldDB" id="A0A830BIN2"/>
<name>A0A830BIN2_9LAMI</name>
<comment type="subcellular location">
    <subcellularLocation>
        <location evidence="1 10">Nucleus</location>
    </subcellularLocation>
</comment>
<gene>
    <name evidence="14" type="ORF">PHJA_000889700</name>
</gene>
<dbReference type="InterPro" id="IPR011006">
    <property type="entry name" value="CheY-like_superfamily"/>
</dbReference>
<dbReference type="PANTHER" id="PTHR43874:SF1">
    <property type="entry name" value="TWO-COMPONENT RESPONSE REGULATOR-LIKE APRR1"/>
    <property type="match status" value="1"/>
</dbReference>
<feature type="region of interest" description="Disordered" evidence="11">
    <location>
        <begin position="343"/>
        <end position="389"/>
    </location>
</feature>
<dbReference type="PANTHER" id="PTHR43874">
    <property type="entry name" value="TWO-COMPONENT RESPONSE REGULATOR"/>
    <property type="match status" value="1"/>
</dbReference>
<evidence type="ECO:0000259" key="13">
    <source>
        <dbReference type="PROSITE" id="PS51017"/>
    </source>
</evidence>